<dbReference type="Gene3D" id="3.80.10.10">
    <property type="entry name" value="Ribonuclease Inhibitor"/>
    <property type="match status" value="1"/>
</dbReference>
<dbReference type="EMBL" id="JAIXMP010000008">
    <property type="protein sequence ID" value="KAI9268893.1"/>
    <property type="molecule type" value="Genomic_DNA"/>
</dbReference>
<dbReference type="InterPro" id="IPR032675">
    <property type="entry name" value="LRR_dom_sf"/>
</dbReference>
<dbReference type="SUPFAM" id="SSF52047">
    <property type="entry name" value="RNI-like"/>
    <property type="match status" value="2"/>
</dbReference>
<proteinExistence type="predicted"/>
<reference evidence="2" key="1">
    <citation type="journal article" date="2022" name="IScience">
        <title>Evolution of zygomycete secretomes and the origins of terrestrial fungal ecologies.</title>
        <authorList>
            <person name="Chang Y."/>
            <person name="Wang Y."/>
            <person name="Mondo S."/>
            <person name="Ahrendt S."/>
            <person name="Andreopoulos W."/>
            <person name="Barry K."/>
            <person name="Beard J."/>
            <person name="Benny G.L."/>
            <person name="Blankenship S."/>
            <person name="Bonito G."/>
            <person name="Cuomo C."/>
            <person name="Desiro A."/>
            <person name="Gervers K.A."/>
            <person name="Hundley H."/>
            <person name="Kuo A."/>
            <person name="LaButti K."/>
            <person name="Lang B.F."/>
            <person name="Lipzen A."/>
            <person name="O'Donnell K."/>
            <person name="Pangilinan J."/>
            <person name="Reynolds N."/>
            <person name="Sandor L."/>
            <person name="Smith M.E."/>
            <person name="Tsang A."/>
            <person name="Grigoriev I.V."/>
            <person name="Stajich J.E."/>
            <person name="Spatafora J.W."/>
        </authorList>
    </citation>
    <scope>NUCLEOTIDE SEQUENCE</scope>
    <source>
        <strain evidence="2">RSA 2281</strain>
    </source>
</reference>
<comment type="caution">
    <text evidence="2">The sequence shown here is derived from an EMBL/GenBank/DDBJ whole genome shotgun (WGS) entry which is preliminary data.</text>
</comment>
<dbReference type="Gene3D" id="1.20.1280.50">
    <property type="match status" value="1"/>
</dbReference>
<dbReference type="Proteomes" id="UP001209540">
    <property type="component" value="Unassembled WGS sequence"/>
</dbReference>
<gene>
    <name evidence="2" type="ORF">BDA99DRAFT_336538</name>
</gene>
<accession>A0AAD5PG80</accession>
<protein>
    <recommendedName>
        <fullName evidence="1">F-box domain-containing protein</fullName>
    </recommendedName>
</protein>
<dbReference type="Pfam" id="PF00646">
    <property type="entry name" value="F-box"/>
    <property type="match status" value="1"/>
</dbReference>
<dbReference type="InterPro" id="IPR001810">
    <property type="entry name" value="F-box_dom"/>
</dbReference>
<dbReference type="PANTHER" id="PTHR38926">
    <property type="entry name" value="F-BOX DOMAIN CONTAINING PROTEIN, EXPRESSED"/>
    <property type="match status" value="1"/>
</dbReference>
<keyword evidence="3" id="KW-1185">Reference proteome</keyword>
<organism evidence="2 3">
    <name type="scientific">Phascolomyces articulosus</name>
    <dbReference type="NCBI Taxonomy" id="60185"/>
    <lineage>
        <taxon>Eukaryota</taxon>
        <taxon>Fungi</taxon>
        <taxon>Fungi incertae sedis</taxon>
        <taxon>Mucoromycota</taxon>
        <taxon>Mucoromycotina</taxon>
        <taxon>Mucoromycetes</taxon>
        <taxon>Mucorales</taxon>
        <taxon>Lichtheimiaceae</taxon>
        <taxon>Phascolomyces</taxon>
    </lineage>
</organism>
<evidence type="ECO:0000259" key="1">
    <source>
        <dbReference type="PROSITE" id="PS50181"/>
    </source>
</evidence>
<dbReference type="PANTHER" id="PTHR38926:SF72">
    <property type="entry name" value="IM:7136021-RELATED"/>
    <property type="match status" value="1"/>
</dbReference>
<dbReference type="PROSITE" id="PS50181">
    <property type="entry name" value="FBOX"/>
    <property type="match status" value="1"/>
</dbReference>
<dbReference type="InterPro" id="IPR036047">
    <property type="entry name" value="F-box-like_dom_sf"/>
</dbReference>
<evidence type="ECO:0000313" key="3">
    <source>
        <dbReference type="Proteomes" id="UP001209540"/>
    </source>
</evidence>
<dbReference type="AlphaFoldDB" id="A0AAD5PG80"/>
<evidence type="ECO:0000313" key="2">
    <source>
        <dbReference type="EMBL" id="KAI9268893.1"/>
    </source>
</evidence>
<name>A0AAD5PG80_9FUNG</name>
<reference evidence="2" key="2">
    <citation type="submission" date="2023-02" db="EMBL/GenBank/DDBJ databases">
        <authorList>
            <consortium name="DOE Joint Genome Institute"/>
            <person name="Mondo S.J."/>
            <person name="Chang Y."/>
            <person name="Wang Y."/>
            <person name="Ahrendt S."/>
            <person name="Andreopoulos W."/>
            <person name="Barry K."/>
            <person name="Beard J."/>
            <person name="Benny G.L."/>
            <person name="Blankenship S."/>
            <person name="Bonito G."/>
            <person name="Cuomo C."/>
            <person name="Desiro A."/>
            <person name="Gervers K.A."/>
            <person name="Hundley H."/>
            <person name="Kuo A."/>
            <person name="LaButti K."/>
            <person name="Lang B.F."/>
            <person name="Lipzen A."/>
            <person name="O'Donnell K."/>
            <person name="Pangilinan J."/>
            <person name="Reynolds N."/>
            <person name="Sandor L."/>
            <person name="Smith M.W."/>
            <person name="Tsang A."/>
            <person name="Grigoriev I.V."/>
            <person name="Stajich J.E."/>
            <person name="Spatafora J.W."/>
        </authorList>
    </citation>
    <scope>NUCLEOTIDE SEQUENCE</scope>
    <source>
        <strain evidence="2">RSA 2281</strain>
    </source>
</reference>
<feature type="domain" description="F-box" evidence="1">
    <location>
        <begin position="144"/>
        <end position="191"/>
    </location>
</feature>
<dbReference type="SUPFAM" id="SSF81383">
    <property type="entry name" value="F-box domain"/>
    <property type="match status" value="1"/>
</dbReference>
<sequence length="679" mass="78409">MTIPCQSNSETVTKKHVTTVTNREYHCSIATSPRNDTLEMRQDIQVINEFSSVINDRQLHATANGKEGRCEEKLIQNTKYIISYVRHDTTRDLLAGRRYAQQGYQKDAINVFNKILEQIPQTHSEYAILVKEKEYAQKRLDYRVDFLTCFPYDIVCRILDYISQDTAAHCSHVSSEWRTLILNYPMLWRTIEVFEVISKRNKKKFLLYQLLPSISHHVEEFWGMPPNCHHAQRYLNLFQTNDFSNIQSLHIMHTVNTKEYYSTFCSALKNVSGTLKSLDIWASNETDVPNIYLILSICPNITSLRFMTNRLSHMPTPSMLPYSTTNLTKVEVLTFDENLREAGLQKLLETSPNLGWLTINKCNNINGFYHVIQKYCPKLKVFIEGEQATIPCHESDQWFLDVISPTNNEEGLQAVAVTLDATGPEFMTLLETHDKKLRGLSLKKSDSNFLQTQQGITDWNRLSTFDFKKMTYFQLCEIPSSTIQHHLGKILKHMPNLETLILEYISDKLSADTFDALEHLPKLSDLKINHCELDIVHLHHLLETFVQQSRTNTSPSLLTLTLEEIEMDTHATELCSKIQSLKALSIGYLSNTRTTKPTMERFVKNVPQRLPQLEQLSLLDMDLTPQDLQVLSTSKSLKMIQFENNKGITQEDVDIAFSLSSINIHFLPFFNDEDDYDNI</sequence>